<dbReference type="InterPro" id="IPR002347">
    <property type="entry name" value="SDR_fam"/>
</dbReference>
<name>A0A167FSA0_CALVF</name>
<evidence type="ECO:0000313" key="1">
    <source>
        <dbReference type="EMBL" id="KZO89791.1"/>
    </source>
</evidence>
<dbReference type="Pfam" id="PF13561">
    <property type="entry name" value="adh_short_C2"/>
    <property type="match status" value="1"/>
</dbReference>
<dbReference type="AlphaFoldDB" id="A0A167FSA0"/>
<dbReference type="InterPro" id="IPR036291">
    <property type="entry name" value="NAD(P)-bd_dom_sf"/>
</dbReference>
<evidence type="ECO:0000313" key="2">
    <source>
        <dbReference type="Proteomes" id="UP000076738"/>
    </source>
</evidence>
<evidence type="ECO:0008006" key="3">
    <source>
        <dbReference type="Google" id="ProtNLM"/>
    </source>
</evidence>
<dbReference type="Proteomes" id="UP000076738">
    <property type="component" value="Unassembled WGS sequence"/>
</dbReference>
<gene>
    <name evidence="1" type="ORF">CALVIDRAFT_603416</name>
</gene>
<keyword evidence="2" id="KW-1185">Reference proteome</keyword>
<organism evidence="1 2">
    <name type="scientific">Calocera viscosa (strain TUFC12733)</name>
    <dbReference type="NCBI Taxonomy" id="1330018"/>
    <lineage>
        <taxon>Eukaryota</taxon>
        <taxon>Fungi</taxon>
        <taxon>Dikarya</taxon>
        <taxon>Basidiomycota</taxon>
        <taxon>Agaricomycotina</taxon>
        <taxon>Dacrymycetes</taxon>
        <taxon>Dacrymycetales</taxon>
        <taxon>Dacrymycetaceae</taxon>
        <taxon>Calocera</taxon>
    </lineage>
</organism>
<proteinExistence type="predicted"/>
<sequence>MGKSVALECARAGMKLILVDVNLPGLKATTAETGFPEDSFYIKKVDLSKDAEVEALFADIAEKFGRLDYAVNGQWYRHALLIR</sequence>
<dbReference type="EMBL" id="KV417365">
    <property type="protein sequence ID" value="KZO89791.1"/>
    <property type="molecule type" value="Genomic_DNA"/>
</dbReference>
<dbReference type="SUPFAM" id="SSF51735">
    <property type="entry name" value="NAD(P)-binding Rossmann-fold domains"/>
    <property type="match status" value="1"/>
</dbReference>
<reference evidence="1 2" key="1">
    <citation type="journal article" date="2016" name="Mol. Biol. Evol.">
        <title>Comparative Genomics of Early-Diverging Mushroom-Forming Fungi Provides Insights into the Origins of Lignocellulose Decay Capabilities.</title>
        <authorList>
            <person name="Nagy L.G."/>
            <person name="Riley R."/>
            <person name="Tritt A."/>
            <person name="Adam C."/>
            <person name="Daum C."/>
            <person name="Floudas D."/>
            <person name="Sun H."/>
            <person name="Yadav J.S."/>
            <person name="Pangilinan J."/>
            <person name="Larsson K.H."/>
            <person name="Matsuura K."/>
            <person name="Barry K."/>
            <person name="Labutti K."/>
            <person name="Kuo R."/>
            <person name="Ohm R.A."/>
            <person name="Bhattacharya S.S."/>
            <person name="Shirouzu T."/>
            <person name="Yoshinaga Y."/>
            <person name="Martin F.M."/>
            <person name="Grigoriev I.V."/>
            <person name="Hibbett D.S."/>
        </authorList>
    </citation>
    <scope>NUCLEOTIDE SEQUENCE [LARGE SCALE GENOMIC DNA]</scope>
    <source>
        <strain evidence="1 2">TUFC12733</strain>
    </source>
</reference>
<accession>A0A167FSA0</accession>
<dbReference type="OrthoDB" id="1888931at2759"/>
<protein>
    <recommendedName>
        <fullName evidence="3">NAD(P)-binding protein</fullName>
    </recommendedName>
</protein>
<dbReference type="Gene3D" id="3.40.50.720">
    <property type="entry name" value="NAD(P)-binding Rossmann-like Domain"/>
    <property type="match status" value="1"/>
</dbReference>